<evidence type="ECO:0000256" key="1">
    <source>
        <dbReference type="SAM" id="MobiDB-lite"/>
    </source>
</evidence>
<sequence length="600" mass="66663">MPENRELSASGKLAVHGLSEAQKAGENMALEAIVCDATVAESKTSGASDRAKQELPYQLDSTSTIRRGSKDHQSPVFPPWMKSSATTPNPPSLDTLVLESIESTHRALILGFGFLSLMVQCLTHTSAQWYSRNMWDTSIMSVTKKVRKFHIGMALVFQHRVLAFVTIDLLFQPTWARHISDIYIPPNIYTSTVAFLGLVASWIDTVLSGGKSRLACDAIREANQIFYGIGVYTVMELFFMAGLSPFLTVVEVFSSPSRTARFLAAFYTYVREGEENLWSLLRRCVHDGVLAPTTKQRLRYMDWLYVWGKSVVLVSRRMGGLVDGFHSVIDEFTDMAATLCRRDVANLFDVFEPTLIAPALKIGHNFALHIFGEQEWLGMGGDASVGDDPLTVVYRKHGLLQNSTKLAPNFYHPLILDKSELTLARRTTFTFHGQKEMWSVTRNFPPALHAGPQNLGDVPKIREIVGSERHNMLFKSIVENTQGVSIGPLEYCGNGHIVHVGSIPQLAVCKGDPTIPKYFEERMLRGLNRISTKLEAPGRQKRARTGKENKVLVNTLSTLEAGYQRAGTSGGHTGGSENGIEPAPKKRRLNADQRLALHKM</sequence>
<dbReference type="EMBL" id="JARJCW010000033">
    <property type="protein sequence ID" value="KAJ7208674.1"/>
    <property type="molecule type" value="Genomic_DNA"/>
</dbReference>
<dbReference type="Proteomes" id="UP001219525">
    <property type="component" value="Unassembled WGS sequence"/>
</dbReference>
<feature type="compositionally biased region" description="Gly residues" evidence="1">
    <location>
        <begin position="568"/>
        <end position="577"/>
    </location>
</feature>
<proteinExistence type="predicted"/>
<comment type="caution">
    <text evidence="2">The sequence shown here is derived from an EMBL/GenBank/DDBJ whole genome shotgun (WGS) entry which is preliminary data.</text>
</comment>
<name>A0AAD6YEE5_9AGAR</name>
<dbReference type="AlphaFoldDB" id="A0AAD6YEE5"/>
<reference evidence="2" key="1">
    <citation type="submission" date="2023-03" db="EMBL/GenBank/DDBJ databases">
        <title>Massive genome expansion in bonnet fungi (Mycena s.s.) driven by repeated elements and novel gene families across ecological guilds.</title>
        <authorList>
            <consortium name="Lawrence Berkeley National Laboratory"/>
            <person name="Harder C.B."/>
            <person name="Miyauchi S."/>
            <person name="Viragh M."/>
            <person name="Kuo A."/>
            <person name="Thoen E."/>
            <person name="Andreopoulos B."/>
            <person name="Lu D."/>
            <person name="Skrede I."/>
            <person name="Drula E."/>
            <person name="Henrissat B."/>
            <person name="Morin E."/>
            <person name="Kohler A."/>
            <person name="Barry K."/>
            <person name="LaButti K."/>
            <person name="Morin E."/>
            <person name="Salamov A."/>
            <person name="Lipzen A."/>
            <person name="Mereny Z."/>
            <person name="Hegedus B."/>
            <person name="Baldrian P."/>
            <person name="Stursova M."/>
            <person name="Weitz H."/>
            <person name="Taylor A."/>
            <person name="Grigoriev I.V."/>
            <person name="Nagy L.G."/>
            <person name="Martin F."/>
            <person name="Kauserud H."/>
        </authorList>
    </citation>
    <scope>NUCLEOTIDE SEQUENCE</scope>
    <source>
        <strain evidence="2">9144</strain>
    </source>
</reference>
<feature type="region of interest" description="Disordered" evidence="1">
    <location>
        <begin position="43"/>
        <end position="88"/>
    </location>
</feature>
<organism evidence="2 3">
    <name type="scientific">Mycena pura</name>
    <dbReference type="NCBI Taxonomy" id="153505"/>
    <lineage>
        <taxon>Eukaryota</taxon>
        <taxon>Fungi</taxon>
        <taxon>Dikarya</taxon>
        <taxon>Basidiomycota</taxon>
        <taxon>Agaricomycotina</taxon>
        <taxon>Agaricomycetes</taxon>
        <taxon>Agaricomycetidae</taxon>
        <taxon>Agaricales</taxon>
        <taxon>Marasmiineae</taxon>
        <taxon>Mycenaceae</taxon>
        <taxon>Mycena</taxon>
    </lineage>
</organism>
<evidence type="ECO:0000313" key="2">
    <source>
        <dbReference type="EMBL" id="KAJ7208674.1"/>
    </source>
</evidence>
<evidence type="ECO:0000313" key="3">
    <source>
        <dbReference type="Proteomes" id="UP001219525"/>
    </source>
</evidence>
<feature type="region of interest" description="Disordered" evidence="1">
    <location>
        <begin position="565"/>
        <end position="585"/>
    </location>
</feature>
<gene>
    <name evidence="2" type="ORF">GGX14DRAFT_566883</name>
</gene>
<protein>
    <submittedName>
        <fullName evidence="2">Uncharacterized protein</fullName>
    </submittedName>
</protein>
<keyword evidence="3" id="KW-1185">Reference proteome</keyword>
<accession>A0AAD6YEE5</accession>